<comment type="similarity">
    <text evidence="7">Belongs to the RnpA family.</text>
</comment>
<dbReference type="EMBL" id="WUUQ01000001">
    <property type="protein sequence ID" value="MXQ72645.1"/>
    <property type="molecule type" value="Genomic_DNA"/>
</dbReference>
<keyword evidence="10" id="KW-1185">Reference proteome</keyword>
<keyword evidence="5 7" id="KW-0378">Hydrolase</keyword>
<evidence type="ECO:0000256" key="4">
    <source>
        <dbReference type="ARBA" id="ARBA00022759"/>
    </source>
</evidence>
<dbReference type="Proteomes" id="UP000434036">
    <property type="component" value="Unassembled WGS sequence"/>
</dbReference>
<dbReference type="GO" id="GO:0042781">
    <property type="term" value="F:3'-tRNA processing endoribonuclease activity"/>
    <property type="evidence" value="ECO:0007669"/>
    <property type="project" value="TreeGrafter"/>
</dbReference>
<dbReference type="PANTHER" id="PTHR33992">
    <property type="entry name" value="RIBONUCLEASE P PROTEIN COMPONENT"/>
    <property type="match status" value="1"/>
</dbReference>
<reference evidence="9 10" key="1">
    <citation type="submission" date="2019-12" db="EMBL/GenBank/DDBJ databases">
        <authorList>
            <person name="Yang R."/>
        </authorList>
    </citation>
    <scope>NUCLEOTIDE SEQUENCE [LARGE SCALE GENOMIC DNA]</scope>
    <source>
        <strain evidence="9 10">DONG20-135</strain>
    </source>
</reference>
<dbReference type="RefSeq" id="WP_160624130.1">
    <property type="nucleotide sequence ID" value="NZ_WUUQ01000001.1"/>
</dbReference>
<dbReference type="NCBIfam" id="TIGR00188">
    <property type="entry name" value="rnpA"/>
    <property type="match status" value="1"/>
</dbReference>
<dbReference type="GO" id="GO:0000049">
    <property type="term" value="F:tRNA binding"/>
    <property type="evidence" value="ECO:0007669"/>
    <property type="project" value="UniProtKB-UniRule"/>
</dbReference>
<dbReference type="EC" id="3.1.26.5" evidence="7 8"/>
<evidence type="ECO:0000313" key="10">
    <source>
        <dbReference type="Proteomes" id="UP000434036"/>
    </source>
</evidence>
<comment type="caution">
    <text evidence="9">The sequence shown here is derived from an EMBL/GenBank/DDBJ whole genome shotgun (WGS) entry which is preliminary data.</text>
</comment>
<comment type="function">
    <text evidence="1 7">RNaseP catalyzes the removal of the 5'-leader sequence from pre-tRNA to produce the mature 5'-terminus. It can also cleave other RNA substrates such as 4.5S RNA. The protein component plays an auxiliary but essential role in vivo by binding to the 5'-leader sequence and broadening the substrate specificity of the ribozyme.</text>
</comment>
<evidence type="ECO:0000256" key="7">
    <source>
        <dbReference type="HAMAP-Rule" id="MF_00227"/>
    </source>
</evidence>
<evidence type="ECO:0000256" key="1">
    <source>
        <dbReference type="ARBA" id="ARBA00002663"/>
    </source>
</evidence>
<accession>A0A6N8U556</accession>
<keyword evidence="2 7" id="KW-0819">tRNA processing</keyword>
<keyword evidence="3 7" id="KW-0540">Nuclease</keyword>
<keyword evidence="4 7" id="KW-0255">Endonuclease</keyword>
<comment type="catalytic activity">
    <reaction evidence="7">
        <text>Endonucleolytic cleavage of RNA, removing 5'-extranucleotides from tRNA precursor.</text>
        <dbReference type="EC" id="3.1.26.5"/>
    </reaction>
</comment>
<evidence type="ECO:0000256" key="6">
    <source>
        <dbReference type="ARBA" id="ARBA00022884"/>
    </source>
</evidence>
<dbReference type="InterPro" id="IPR020568">
    <property type="entry name" value="Ribosomal_Su5_D2-typ_SF"/>
</dbReference>
<dbReference type="GO" id="GO:0001682">
    <property type="term" value="P:tRNA 5'-leader removal"/>
    <property type="evidence" value="ECO:0007669"/>
    <property type="project" value="UniProtKB-UniRule"/>
</dbReference>
<protein>
    <recommendedName>
        <fullName evidence="7 8">Ribonuclease P protein component</fullName>
        <shortName evidence="7">RNase P protein</shortName>
        <shortName evidence="7">RNaseP protein</shortName>
        <ecNumber evidence="7 8">3.1.26.5</ecNumber>
    </recommendedName>
    <alternativeName>
        <fullName evidence="7">Protein C5</fullName>
    </alternativeName>
</protein>
<dbReference type="PROSITE" id="PS00648">
    <property type="entry name" value="RIBONUCLEASE_P"/>
    <property type="match status" value="1"/>
</dbReference>
<dbReference type="InterPro" id="IPR020539">
    <property type="entry name" value="RNase_P_CS"/>
</dbReference>
<evidence type="ECO:0000256" key="2">
    <source>
        <dbReference type="ARBA" id="ARBA00022694"/>
    </source>
</evidence>
<organism evidence="9 10">
    <name type="scientific">Copranaerobaculum intestinale</name>
    <dbReference type="NCBI Taxonomy" id="2692629"/>
    <lineage>
        <taxon>Bacteria</taxon>
        <taxon>Bacillati</taxon>
        <taxon>Bacillota</taxon>
        <taxon>Erysipelotrichia</taxon>
        <taxon>Erysipelotrichales</taxon>
        <taxon>Erysipelotrichaceae</taxon>
        <taxon>Copranaerobaculum</taxon>
    </lineage>
</organism>
<dbReference type="SUPFAM" id="SSF54211">
    <property type="entry name" value="Ribosomal protein S5 domain 2-like"/>
    <property type="match status" value="1"/>
</dbReference>
<name>A0A6N8U556_9FIRM</name>
<comment type="subunit">
    <text evidence="7">Consists of a catalytic RNA component (M1 or rnpB) and a protein subunit.</text>
</comment>
<dbReference type="GO" id="GO:0004526">
    <property type="term" value="F:ribonuclease P activity"/>
    <property type="evidence" value="ECO:0007669"/>
    <property type="project" value="UniProtKB-UniRule"/>
</dbReference>
<evidence type="ECO:0000313" key="9">
    <source>
        <dbReference type="EMBL" id="MXQ72645.1"/>
    </source>
</evidence>
<dbReference type="InterPro" id="IPR000100">
    <property type="entry name" value="RNase_P"/>
</dbReference>
<dbReference type="AlphaFoldDB" id="A0A6N8U556"/>
<dbReference type="Gene3D" id="3.30.230.10">
    <property type="match status" value="1"/>
</dbReference>
<evidence type="ECO:0000256" key="8">
    <source>
        <dbReference type="NCBIfam" id="TIGR00188"/>
    </source>
</evidence>
<reference evidence="9 10" key="2">
    <citation type="submission" date="2020-01" db="EMBL/GenBank/DDBJ databases">
        <title>Clostridiaceae sp. nov. isolated from the gut of human by culturomics.</title>
        <authorList>
            <person name="Chang Y."/>
        </authorList>
    </citation>
    <scope>NUCLEOTIDE SEQUENCE [LARGE SCALE GENOMIC DNA]</scope>
    <source>
        <strain evidence="9 10">DONG20-135</strain>
    </source>
</reference>
<evidence type="ECO:0000256" key="5">
    <source>
        <dbReference type="ARBA" id="ARBA00022801"/>
    </source>
</evidence>
<dbReference type="PANTHER" id="PTHR33992:SF1">
    <property type="entry name" value="RIBONUCLEASE P PROTEIN COMPONENT"/>
    <property type="match status" value="1"/>
</dbReference>
<dbReference type="Pfam" id="PF00825">
    <property type="entry name" value="Ribonuclease_P"/>
    <property type="match status" value="1"/>
</dbReference>
<keyword evidence="6 7" id="KW-0694">RNA-binding</keyword>
<dbReference type="GO" id="GO:0030677">
    <property type="term" value="C:ribonuclease P complex"/>
    <property type="evidence" value="ECO:0007669"/>
    <property type="project" value="TreeGrafter"/>
</dbReference>
<gene>
    <name evidence="7 9" type="primary">rnpA</name>
    <name evidence="9" type="ORF">GSF08_01635</name>
</gene>
<sequence length="110" mass="13238">MKKEYRIKDSQEFLSIIQYKKFYHTPSFTLYVKPRKLDHMRVGISAGKKLGNAVVRNKVKRQLRMMIMETCTFKENFDIIILVRPHFLEEKYNTNKKLLESVVKKVKIDR</sequence>
<dbReference type="HAMAP" id="MF_00227">
    <property type="entry name" value="RNase_P"/>
    <property type="match status" value="1"/>
</dbReference>
<dbReference type="InterPro" id="IPR014721">
    <property type="entry name" value="Ribsml_uS5_D2-typ_fold_subgr"/>
</dbReference>
<proteinExistence type="inferred from homology"/>
<evidence type="ECO:0000256" key="3">
    <source>
        <dbReference type="ARBA" id="ARBA00022722"/>
    </source>
</evidence>